<dbReference type="InterPro" id="IPR022271">
    <property type="entry name" value="Lipocalin_ApoD"/>
</dbReference>
<evidence type="ECO:0000256" key="3">
    <source>
        <dbReference type="PIRNR" id="PIRNR036893"/>
    </source>
</evidence>
<keyword evidence="5" id="KW-0732">Signal</keyword>
<feature type="domain" description="Lipocalin/cytosolic fatty-acid binding" evidence="6">
    <location>
        <begin position="38"/>
        <end position="177"/>
    </location>
</feature>
<evidence type="ECO:0000256" key="1">
    <source>
        <dbReference type="ARBA" id="ARBA00006889"/>
    </source>
</evidence>
<feature type="signal peptide" evidence="5">
    <location>
        <begin position="1"/>
        <end position="15"/>
    </location>
</feature>
<evidence type="ECO:0000259" key="6">
    <source>
        <dbReference type="Pfam" id="PF00061"/>
    </source>
</evidence>
<keyword evidence="8" id="KW-1185">Reference proteome</keyword>
<dbReference type="Gene3D" id="2.40.128.20">
    <property type="match status" value="1"/>
</dbReference>
<dbReference type="InterPro" id="IPR012674">
    <property type="entry name" value="Calycin"/>
</dbReference>
<proteinExistence type="inferred from homology"/>
<feature type="chain" id="PRO_5043740639" description="Lipocalin/cytosolic fatty-acid binding domain-containing protein" evidence="5">
    <location>
        <begin position="16"/>
        <end position="190"/>
    </location>
</feature>
<dbReference type="GO" id="GO:0000302">
    <property type="term" value="P:response to reactive oxygen species"/>
    <property type="evidence" value="ECO:0007669"/>
    <property type="project" value="TreeGrafter"/>
</dbReference>
<dbReference type="GO" id="GO:0006629">
    <property type="term" value="P:lipid metabolic process"/>
    <property type="evidence" value="ECO:0007669"/>
    <property type="project" value="TreeGrafter"/>
</dbReference>
<dbReference type="Pfam" id="PF00061">
    <property type="entry name" value="Lipocalin"/>
    <property type="match status" value="1"/>
</dbReference>
<keyword evidence="2" id="KW-1015">Disulfide bond</keyword>
<evidence type="ECO:0000313" key="8">
    <source>
        <dbReference type="Proteomes" id="UP001497472"/>
    </source>
</evidence>
<gene>
    <name evidence="7" type="ORF">LNINA_LOCUS9640</name>
</gene>
<reference evidence="7 8" key="1">
    <citation type="submission" date="2023-11" db="EMBL/GenBank/DDBJ databases">
        <authorList>
            <person name="Okamura Y."/>
        </authorList>
    </citation>
    <scope>NUCLEOTIDE SEQUENCE [LARGE SCALE GENOMIC DNA]</scope>
</reference>
<dbReference type="Proteomes" id="UP001497472">
    <property type="component" value="Unassembled WGS sequence"/>
</dbReference>
<evidence type="ECO:0000256" key="5">
    <source>
        <dbReference type="SAM" id="SignalP"/>
    </source>
</evidence>
<dbReference type="GO" id="GO:0005737">
    <property type="term" value="C:cytoplasm"/>
    <property type="evidence" value="ECO:0007669"/>
    <property type="project" value="TreeGrafter"/>
</dbReference>
<dbReference type="PIRSF" id="PIRSF036893">
    <property type="entry name" value="Lipocalin_ApoD"/>
    <property type="match status" value="1"/>
</dbReference>
<dbReference type="AlphaFoldDB" id="A0AAV1JPQ2"/>
<evidence type="ECO:0000256" key="2">
    <source>
        <dbReference type="ARBA" id="ARBA00023157"/>
    </source>
</evidence>
<comment type="caution">
    <text evidence="7">The sequence shown here is derived from an EMBL/GenBank/DDBJ whole genome shotgun (WGS) entry which is preliminary data.</text>
</comment>
<accession>A0AAV1JPQ2</accession>
<dbReference type="InterPro" id="IPR003057">
    <property type="entry name" value="Invtbrt_color"/>
</dbReference>
<comment type="similarity">
    <text evidence="1 3 4">Belongs to the calycin superfamily. Lipocalin family.</text>
</comment>
<evidence type="ECO:0000313" key="7">
    <source>
        <dbReference type="EMBL" id="CAK1550412.1"/>
    </source>
</evidence>
<dbReference type="GO" id="GO:0031409">
    <property type="term" value="F:pigment binding"/>
    <property type="evidence" value="ECO:0007669"/>
    <property type="project" value="InterPro"/>
</dbReference>
<dbReference type="SUPFAM" id="SSF50814">
    <property type="entry name" value="Lipocalins"/>
    <property type="match status" value="1"/>
</dbReference>
<dbReference type="PANTHER" id="PTHR10612">
    <property type="entry name" value="APOLIPOPROTEIN D"/>
    <property type="match status" value="1"/>
</dbReference>
<protein>
    <recommendedName>
        <fullName evidence="6">Lipocalin/cytosolic fatty-acid binding domain-containing protein</fullName>
    </recommendedName>
</protein>
<dbReference type="PRINTS" id="PR01273">
    <property type="entry name" value="INVTBRTCOLOR"/>
</dbReference>
<dbReference type="EMBL" id="CAVLEF010000082">
    <property type="protein sequence ID" value="CAK1550412.1"/>
    <property type="molecule type" value="Genomic_DNA"/>
</dbReference>
<dbReference type="PANTHER" id="PTHR10612:SF34">
    <property type="entry name" value="APOLIPOPROTEIN D"/>
    <property type="match status" value="1"/>
</dbReference>
<dbReference type="InterPro" id="IPR022272">
    <property type="entry name" value="Lipocalin_CS"/>
</dbReference>
<name>A0AAV1JPQ2_9NEOP</name>
<evidence type="ECO:0000256" key="4">
    <source>
        <dbReference type="RuleBase" id="RU003695"/>
    </source>
</evidence>
<dbReference type="InterPro" id="IPR000566">
    <property type="entry name" value="Lipocln_cytosolic_FA-bd_dom"/>
</dbReference>
<organism evidence="7 8">
    <name type="scientific">Leptosia nina</name>
    <dbReference type="NCBI Taxonomy" id="320188"/>
    <lineage>
        <taxon>Eukaryota</taxon>
        <taxon>Metazoa</taxon>
        <taxon>Ecdysozoa</taxon>
        <taxon>Arthropoda</taxon>
        <taxon>Hexapoda</taxon>
        <taxon>Insecta</taxon>
        <taxon>Pterygota</taxon>
        <taxon>Neoptera</taxon>
        <taxon>Endopterygota</taxon>
        <taxon>Lepidoptera</taxon>
        <taxon>Glossata</taxon>
        <taxon>Ditrysia</taxon>
        <taxon>Papilionoidea</taxon>
        <taxon>Pieridae</taxon>
        <taxon>Pierinae</taxon>
        <taxon>Leptosia</taxon>
    </lineage>
</organism>
<sequence length="190" mass="21110">MIQLLVLGLVAAASANVYHDGACPEVKPVDNFDWSNYQGKWYEIAKYPNSVEKYGKCGWAEYTPDGKGVKVKNYHVINGKEYYIEGSAVPAGDAKVGKIYHKLSYGGQTNDNLFNVLASDSAKNYIIGYYCKYDEDKKGHQDFAWVLSKSKVLTGDVKTAVENYLIGSPVIDSQKLVYSDFSDEACKVTK</sequence>
<dbReference type="PROSITE" id="PS00213">
    <property type="entry name" value="LIPOCALIN"/>
    <property type="match status" value="1"/>
</dbReference>